<feature type="transmembrane region" description="Helical" evidence="1">
    <location>
        <begin position="460"/>
        <end position="478"/>
    </location>
</feature>
<gene>
    <name evidence="2" type="ORF">FD17_GL002231</name>
</gene>
<dbReference type="PATRIC" id="fig|1423808.3.peg.2264"/>
<dbReference type="RefSeq" id="WP_057824419.1">
    <property type="nucleotide sequence ID" value="NZ_AZEA01000006.1"/>
</dbReference>
<dbReference type="PANTHER" id="PTHR38454:SF1">
    <property type="entry name" value="INTEGRAL MEMBRANE PROTEIN"/>
    <property type="match status" value="1"/>
</dbReference>
<sequence length="864" mass="97548">MLLQRGRHAKRNFYILAVLIPILLVSALFVMIGIAPFGPHNLLVSDLSTQYLQFFSELKRQLTHFSFSGYSFLMSLGDNLVPIYAYYLLSPLNIITLFFGNAQLPIAIDLIIWIKLILCSISMSWFLAKKYQAYDLMAVYGGVAYGLCGFVSMYFYDLMWLDALIWLPVMVYGLEKLYYRGKPAIYIIGLIAIIMTNFYMGYIICIFNVLYLAFLIKKNQPFNLTFTQNLDANRSKIIRFIWYSLLSAMSAAVVLIPTAISMLATGKKNLLSANFLFKGTFGLSFPVNLGVGGNDFAGRLVHNPSFFTGSLFIIGSVVYFFSKFISKRDKQAAGILIGGIFVGMWFLPFNTIWHMMQQPAGFPFRMVFLFSFAIIMITYEGYLQGMFAEEKLLIRSSIGIAAAILIGYVFANIEGQKLMEFRFDIPQLSVRNIVFAFVAGFMIVTTIVMIGVGKHQRISTILLGFILAAELGLNFMIATDGAPFGNQKDFEQTYAQSTKKIGAVEKRYRSDDGFYRFLVINKPFRNLFKVPYNGYNDSFLYRNHGISSYSSTLNANTHHVLGDLGFSTRNIRRIDLLGGTTITNYFFGLKYFYFIGNQSQHLIVRKQTSGLGFMANDQIQHLKLKRDRTFDNLNHFVQAVSGTNKQYLVKPTIVSTAKYVTRDYFGYKVQFMANTKGPHYLYIPRTRLIGVSFYVNGQKLSNLYSGLGTEMIPMGYMQKGQVSTVTIHANKELSKIPQDLSGINMTNLRRVEAYQNTHKFKLQQPNQLNEHGAHFKGHVNVSGRAKTLVLTIPFDKGWRVKVDGHQQAVKKAAGGLVGVQLSPGRHEIAFNYHIKGLLAGALVTLAGLLGLCGTAVWRRFQQKL</sequence>
<feature type="transmembrane region" description="Helical" evidence="1">
    <location>
        <begin position="392"/>
        <end position="413"/>
    </location>
</feature>
<feature type="transmembrane region" description="Helical" evidence="1">
    <location>
        <begin position="12"/>
        <end position="37"/>
    </location>
</feature>
<feature type="transmembrane region" description="Helical" evidence="1">
    <location>
        <begin position="106"/>
        <end position="128"/>
    </location>
</feature>
<feature type="transmembrane region" description="Helical" evidence="1">
    <location>
        <begin position="362"/>
        <end position="380"/>
    </location>
</feature>
<evidence type="ECO:0008006" key="4">
    <source>
        <dbReference type="Google" id="ProtNLM"/>
    </source>
</evidence>
<protein>
    <recommendedName>
        <fullName evidence="4">Bacterial membrane protein YfhO</fullName>
    </recommendedName>
</protein>
<dbReference type="EMBL" id="AZEA01000006">
    <property type="protein sequence ID" value="KRK88761.1"/>
    <property type="molecule type" value="Genomic_DNA"/>
</dbReference>
<accession>A0A0R1L786</accession>
<evidence type="ECO:0000313" key="2">
    <source>
        <dbReference type="EMBL" id="KRK88761.1"/>
    </source>
</evidence>
<keyword evidence="3" id="KW-1185">Reference proteome</keyword>
<organism evidence="2 3">
    <name type="scientific">Lentilactobacillus sunkii DSM 19904</name>
    <dbReference type="NCBI Taxonomy" id="1423808"/>
    <lineage>
        <taxon>Bacteria</taxon>
        <taxon>Bacillati</taxon>
        <taxon>Bacillota</taxon>
        <taxon>Bacilli</taxon>
        <taxon>Lactobacillales</taxon>
        <taxon>Lactobacillaceae</taxon>
        <taxon>Lentilactobacillus</taxon>
    </lineage>
</organism>
<feature type="transmembrane region" description="Helical" evidence="1">
    <location>
        <begin position="333"/>
        <end position="356"/>
    </location>
</feature>
<dbReference type="Pfam" id="PF09586">
    <property type="entry name" value="YfhO"/>
    <property type="match status" value="1"/>
</dbReference>
<feature type="transmembrane region" description="Helical" evidence="1">
    <location>
        <begin position="134"/>
        <end position="156"/>
    </location>
</feature>
<keyword evidence="1" id="KW-1133">Transmembrane helix</keyword>
<feature type="transmembrane region" description="Helical" evidence="1">
    <location>
        <begin position="433"/>
        <end position="453"/>
    </location>
</feature>
<dbReference type="Proteomes" id="UP000051581">
    <property type="component" value="Unassembled WGS sequence"/>
</dbReference>
<evidence type="ECO:0000313" key="3">
    <source>
        <dbReference type="Proteomes" id="UP000051581"/>
    </source>
</evidence>
<name>A0A0R1L786_9LACO</name>
<keyword evidence="1" id="KW-0472">Membrane</keyword>
<dbReference type="PANTHER" id="PTHR38454">
    <property type="entry name" value="INTEGRAL MEMBRANE PROTEIN-RELATED"/>
    <property type="match status" value="1"/>
</dbReference>
<keyword evidence="1" id="KW-0812">Transmembrane</keyword>
<reference evidence="2 3" key="1">
    <citation type="journal article" date="2015" name="Genome Announc.">
        <title>Expanding the biotechnology potential of lactobacilli through comparative genomics of 213 strains and associated genera.</title>
        <authorList>
            <person name="Sun Z."/>
            <person name="Harris H.M."/>
            <person name="McCann A."/>
            <person name="Guo C."/>
            <person name="Argimon S."/>
            <person name="Zhang W."/>
            <person name="Yang X."/>
            <person name="Jeffery I.B."/>
            <person name="Cooney J.C."/>
            <person name="Kagawa T.F."/>
            <person name="Liu W."/>
            <person name="Song Y."/>
            <person name="Salvetti E."/>
            <person name="Wrobel A."/>
            <person name="Rasinkangas P."/>
            <person name="Parkhill J."/>
            <person name="Rea M.C."/>
            <person name="O'Sullivan O."/>
            <person name="Ritari J."/>
            <person name="Douillard F.P."/>
            <person name="Paul Ross R."/>
            <person name="Yang R."/>
            <person name="Briner A.E."/>
            <person name="Felis G.E."/>
            <person name="de Vos W.M."/>
            <person name="Barrangou R."/>
            <person name="Klaenhammer T.R."/>
            <person name="Caufield P.W."/>
            <person name="Cui Y."/>
            <person name="Zhang H."/>
            <person name="O'Toole P.W."/>
        </authorList>
    </citation>
    <scope>NUCLEOTIDE SEQUENCE [LARGE SCALE GENOMIC DNA]</scope>
    <source>
        <strain evidence="2 3">DSM 19904</strain>
    </source>
</reference>
<comment type="caution">
    <text evidence="2">The sequence shown here is derived from an EMBL/GenBank/DDBJ whole genome shotgun (WGS) entry which is preliminary data.</text>
</comment>
<dbReference type="AlphaFoldDB" id="A0A0R1L786"/>
<dbReference type="InterPro" id="IPR018580">
    <property type="entry name" value="Uncharacterised_YfhO"/>
</dbReference>
<feature type="transmembrane region" description="Helical" evidence="1">
    <location>
        <begin position="185"/>
        <end position="216"/>
    </location>
</feature>
<evidence type="ECO:0000256" key="1">
    <source>
        <dbReference type="SAM" id="Phobius"/>
    </source>
</evidence>
<feature type="transmembrane region" description="Helical" evidence="1">
    <location>
        <begin position="237"/>
        <end position="260"/>
    </location>
</feature>
<feature type="transmembrane region" description="Helical" evidence="1">
    <location>
        <begin position="304"/>
        <end position="321"/>
    </location>
</feature>
<proteinExistence type="predicted"/>
<feature type="transmembrane region" description="Helical" evidence="1">
    <location>
        <begin position="837"/>
        <end position="857"/>
    </location>
</feature>
<dbReference type="OrthoDB" id="9815466at2"/>